<protein>
    <recommendedName>
        <fullName evidence="2">Endonuclease</fullName>
    </recommendedName>
</protein>
<sequence>MHHQQSIRIQLTKYKSLTAMDLSSFEKEILKTGFPLENEVSSSLRNKGWNVISNKYYVDDNETTVREIDLIAYKATQVQQFSVYTALIISCKKNESNVWALLSRPLQKNDPNRNWHPVHAWTNDKSLNFQISKPEFGTDYHARMGKKALSALEDPSVDIFSFQEMNRQSGSPKNDKAIFDSITSLMKAQAYEVRALPTRKTAPSVYHFSLISVVDTEVINLLFSEGKIEASEIESEQYLANYIINKKQDISRIRFIRASAFNKIISDYDKLHRFNCRVFSEYCDEFYDGALEDRNRTKVFIEEFRKIVWWKLHWTLHKNLGRDLKREDIDLSWNSINKYVEVNVPFGGDDLEFLNKDEESNKAIKKALSEVYRYHGPFHFSEDIPF</sequence>
<evidence type="ECO:0008006" key="2">
    <source>
        <dbReference type="Google" id="ProtNLM"/>
    </source>
</evidence>
<name>Q6WB76_ALCFA</name>
<reference evidence="1" key="1">
    <citation type="submission" date="2003-04" db="EMBL/GenBank/DDBJ databases">
        <title>Genes for Arsenite Oxidation from Alcaligenes faecalis.</title>
        <authorList>
            <person name="Silver S."/>
            <person name="Phung L.T."/>
            <person name="Malo B.J."/>
        </authorList>
    </citation>
    <scope>NUCLEOTIDE SEQUENCE</scope>
    <source>
        <strain evidence="1">NCIB 8687</strain>
    </source>
</reference>
<proteinExistence type="predicted"/>
<dbReference type="AlphaFoldDB" id="Q6WB76"/>
<organism evidence="1">
    <name type="scientific">Alcaligenes faecalis</name>
    <dbReference type="NCBI Taxonomy" id="511"/>
    <lineage>
        <taxon>Bacteria</taxon>
        <taxon>Pseudomonadati</taxon>
        <taxon>Pseudomonadota</taxon>
        <taxon>Betaproteobacteria</taxon>
        <taxon>Burkholderiales</taxon>
        <taxon>Alcaligenaceae</taxon>
        <taxon>Alcaligenes</taxon>
    </lineage>
</organism>
<accession>Q6WB76</accession>
<evidence type="ECO:0000313" key="1">
    <source>
        <dbReference type="EMBL" id="AAQ19823.1"/>
    </source>
</evidence>
<dbReference type="EMBL" id="AY297781">
    <property type="protein sequence ID" value="AAQ19823.1"/>
    <property type="molecule type" value="Genomic_DNA"/>
</dbReference>